<dbReference type="AlphaFoldDB" id="A0A3M6VVY1"/>
<feature type="region of interest" description="Disordered" evidence="5">
    <location>
        <begin position="34"/>
        <end position="61"/>
    </location>
</feature>
<evidence type="ECO:0000256" key="1">
    <source>
        <dbReference type="ARBA" id="ARBA00004613"/>
    </source>
</evidence>
<dbReference type="InterPro" id="IPR008701">
    <property type="entry name" value="NPP1"/>
</dbReference>
<evidence type="ECO:0000256" key="3">
    <source>
        <dbReference type="ARBA" id="ARBA00022525"/>
    </source>
</evidence>
<dbReference type="PANTHER" id="PTHR33657:SF8">
    <property type="entry name" value="DOMAIN PROTEIN, PUTATIVE (AFU_ORTHOLOGUE AFUA_5G00600)-RELATED"/>
    <property type="match status" value="1"/>
</dbReference>
<dbReference type="Proteomes" id="UP000282087">
    <property type="component" value="Unassembled WGS sequence"/>
</dbReference>
<evidence type="ECO:0000256" key="2">
    <source>
        <dbReference type="ARBA" id="ARBA00009520"/>
    </source>
</evidence>
<evidence type="ECO:0000313" key="8">
    <source>
        <dbReference type="EMBL" id="RQM12814.1"/>
    </source>
</evidence>
<sequence length="285" mass="32079">MKIGTFLFVALVIATIIDQATAMETATYDMEKLNEQDDEKVSDPNSKNELSPPAPTPAPTLECNHTKQVIGHNKIKPLPQPIPVTISEMIAVKFKPMLRVSNGCHPYPAVNAEGETSAGLKTTGSSDGNCKGSQWGSQVYGRSTLFRKHWVIVYAWYFPKDSPAPYFGHRHDWEHVILWLEFNLDNNCFEIGAVTPSAHDGFSKHRPPDASTVNNTNVKIEYLSKWPMNHALQSTSEEGSFQDLILWHQLPENARCALNSVYWGNANMPLRDLNFYNNLKKAYPY</sequence>
<dbReference type="OrthoDB" id="147163at2759"/>
<feature type="chain" id="PRO_5036085822" evidence="6">
    <location>
        <begin position="23"/>
        <end position="285"/>
    </location>
</feature>
<keyword evidence="9" id="KW-1185">Reference proteome</keyword>
<comment type="caution">
    <text evidence="7">The sequence shown here is derived from an EMBL/GenBank/DDBJ whole genome shotgun (WGS) entry which is preliminary data.</text>
</comment>
<dbReference type="EMBL" id="QLLG01000043">
    <property type="protein sequence ID" value="RMX68990.1"/>
    <property type="molecule type" value="Genomic_DNA"/>
</dbReference>
<dbReference type="VEuPathDB" id="FungiDB:DD237_008150"/>
<dbReference type="Proteomes" id="UP000286097">
    <property type="component" value="Unassembled WGS sequence"/>
</dbReference>
<keyword evidence="3" id="KW-0964">Secreted</keyword>
<organism evidence="7 9">
    <name type="scientific">Peronospora effusa</name>
    <dbReference type="NCBI Taxonomy" id="542832"/>
    <lineage>
        <taxon>Eukaryota</taxon>
        <taxon>Sar</taxon>
        <taxon>Stramenopiles</taxon>
        <taxon>Oomycota</taxon>
        <taxon>Peronosporomycetes</taxon>
        <taxon>Peronosporales</taxon>
        <taxon>Peronosporaceae</taxon>
        <taxon>Peronospora</taxon>
    </lineage>
</organism>
<keyword evidence="4" id="KW-0843">Virulence</keyword>
<dbReference type="STRING" id="542832.A0A3M6VVY1"/>
<reference evidence="9 10" key="1">
    <citation type="submission" date="2018-06" db="EMBL/GenBank/DDBJ databases">
        <title>Comparative genomics of downy mildews reveals potential adaptations to biotrophy.</title>
        <authorList>
            <person name="Fletcher K."/>
            <person name="Klosterman S.J."/>
            <person name="Derevnina L."/>
            <person name="Martin F."/>
            <person name="Koike S."/>
            <person name="Reyes Chin-Wo S."/>
            <person name="Mou B."/>
            <person name="Michelmore R."/>
        </authorList>
    </citation>
    <scope>NUCLEOTIDE SEQUENCE [LARGE SCALE GENOMIC DNA]</scope>
    <source>
        <strain evidence="8 10">R13</strain>
        <strain evidence="7 9">R14</strain>
    </source>
</reference>
<dbReference type="PANTHER" id="PTHR33657">
    <property type="entry name" value="DOMAIN PROTEIN, PUTATIVE (AFU_ORTHOLOGUE AFUA_5G00600)-RELATED"/>
    <property type="match status" value="1"/>
</dbReference>
<name>A0A3M6VVY1_9STRA</name>
<evidence type="ECO:0000256" key="4">
    <source>
        <dbReference type="ARBA" id="ARBA00023026"/>
    </source>
</evidence>
<gene>
    <name evidence="8" type="ORF">DD237_008150</name>
    <name evidence="7" type="ORF">DD238_006241</name>
</gene>
<keyword evidence="6" id="KW-0732">Signal</keyword>
<evidence type="ECO:0000256" key="6">
    <source>
        <dbReference type="SAM" id="SignalP"/>
    </source>
</evidence>
<evidence type="ECO:0000256" key="5">
    <source>
        <dbReference type="SAM" id="MobiDB-lite"/>
    </source>
</evidence>
<proteinExistence type="inferred from homology"/>
<evidence type="ECO:0000313" key="9">
    <source>
        <dbReference type="Proteomes" id="UP000282087"/>
    </source>
</evidence>
<evidence type="ECO:0000313" key="10">
    <source>
        <dbReference type="Proteomes" id="UP000286097"/>
    </source>
</evidence>
<comment type="subcellular location">
    <subcellularLocation>
        <location evidence="1">Secreted</location>
    </subcellularLocation>
</comment>
<accession>A0A3M6VVY1</accession>
<dbReference type="EMBL" id="QKXF01000307">
    <property type="protein sequence ID" value="RQM12814.1"/>
    <property type="molecule type" value="Genomic_DNA"/>
</dbReference>
<dbReference type="GO" id="GO:0005576">
    <property type="term" value="C:extracellular region"/>
    <property type="evidence" value="ECO:0007669"/>
    <property type="project" value="UniProtKB-SubCell"/>
</dbReference>
<protein>
    <submittedName>
        <fullName evidence="7">Uncharacterized protein</fullName>
    </submittedName>
</protein>
<feature type="signal peptide" evidence="6">
    <location>
        <begin position="1"/>
        <end position="22"/>
    </location>
</feature>
<evidence type="ECO:0000313" key="7">
    <source>
        <dbReference type="EMBL" id="RMX68990.1"/>
    </source>
</evidence>
<comment type="similarity">
    <text evidence="2">Belongs to the Necrosis inducing protein (NPP1) family.</text>
</comment>
<dbReference type="Pfam" id="PF05630">
    <property type="entry name" value="NPP1"/>
    <property type="match status" value="1"/>
</dbReference>